<dbReference type="PANTHER" id="PTHR43179">
    <property type="entry name" value="RHAMNOSYLTRANSFERASE WBBL"/>
    <property type="match status" value="1"/>
</dbReference>
<comment type="pathway">
    <text evidence="1">Cell wall biogenesis; cell wall polysaccharide biosynthesis.</text>
</comment>
<evidence type="ECO:0000259" key="5">
    <source>
        <dbReference type="Pfam" id="PF00535"/>
    </source>
</evidence>
<sequence>MDSVDTGAVDVAVLVVTHGSAALLPQFVASMAAAATERSLRLVIVDSGSLDDTVATACAVAARADVLALDANRGYAAGINAGIEHVRATGGAAAYLLVNPDTRPEPGAVDQLMAALDLPGVGIACPTLRDQEGHRQDSLRRVPTVASTWCEALVGGPVADRLGLPAEVVTDDQSYAVAGPAAWATGGFLVVSEQCSRRVGSWAEDLFLYEEEVDYCLRAKEAGWVTWFVPEATAVRSVGQTDEAPWREALIRRNRVRRMAAANPWSGAAVAAGLVVGDGVRSLLGRPAARAGLWAVVHRASAAQVMARYLPTAAPPVVTPRSGTTATLVQSAWKESA</sequence>
<evidence type="ECO:0000313" key="6">
    <source>
        <dbReference type="EMBL" id="TPG13841.1"/>
    </source>
</evidence>
<evidence type="ECO:0000313" key="7">
    <source>
        <dbReference type="Proteomes" id="UP000317722"/>
    </source>
</evidence>
<accession>A0A502CQ69</accession>
<evidence type="ECO:0000256" key="3">
    <source>
        <dbReference type="ARBA" id="ARBA00022676"/>
    </source>
</evidence>
<dbReference type="OrthoDB" id="9771846at2"/>
<dbReference type="Proteomes" id="UP000317722">
    <property type="component" value="Unassembled WGS sequence"/>
</dbReference>
<evidence type="ECO:0000256" key="4">
    <source>
        <dbReference type="ARBA" id="ARBA00022679"/>
    </source>
</evidence>
<dbReference type="Gene3D" id="3.90.550.10">
    <property type="entry name" value="Spore Coat Polysaccharide Biosynthesis Protein SpsA, Chain A"/>
    <property type="match status" value="1"/>
</dbReference>
<keyword evidence="3" id="KW-0328">Glycosyltransferase</keyword>
<keyword evidence="7" id="KW-1185">Reference proteome</keyword>
<comment type="caution">
    <text evidence="6">The sequence shown here is derived from an EMBL/GenBank/DDBJ whole genome shotgun (WGS) entry which is preliminary data.</text>
</comment>
<dbReference type="AlphaFoldDB" id="A0A502CQ69"/>
<reference evidence="6 7" key="1">
    <citation type="journal article" date="2019" name="Environ. Microbiol.">
        <title>Species interactions and distinct microbial communities in high Arctic permafrost affected cryosols are associated with the CH4 and CO2 gas fluxes.</title>
        <authorList>
            <person name="Altshuler I."/>
            <person name="Hamel J."/>
            <person name="Turney S."/>
            <person name="Magnuson E."/>
            <person name="Levesque R."/>
            <person name="Greer C."/>
            <person name="Whyte L.G."/>
        </authorList>
    </citation>
    <scope>NUCLEOTIDE SEQUENCE [LARGE SCALE GENOMIC DNA]</scope>
    <source>
        <strain evidence="6 7">S9.3A</strain>
    </source>
</reference>
<dbReference type="InterPro" id="IPR001173">
    <property type="entry name" value="Glyco_trans_2-like"/>
</dbReference>
<evidence type="ECO:0000256" key="2">
    <source>
        <dbReference type="ARBA" id="ARBA00006739"/>
    </source>
</evidence>
<name>A0A502CQ69_9MICO</name>
<dbReference type="Pfam" id="PF00535">
    <property type="entry name" value="Glycos_transf_2"/>
    <property type="match status" value="1"/>
</dbReference>
<gene>
    <name evidence="6" type="ORF">EAH86_16515</name>
</gene>
<dbReference type="SUPFAM" id="SSF53448">
    <property type="entry name" value="Nucleotide-diphospho-sugar transferases"/>
    <property type="match status" value="1"/>
</dbReference>
<dbReference type="RefSeq" id="WP_140742769.1">
    <property type="nucleotide sequence ID" value="NZ_RCZM01000006.1"/>
</dbReference>
<comment type="similarity">
    <text evidence="2">Belongs to the glycosyltransferase 2 family.</text>
</comment>
<dbReference type="EMBL" id="RCZM01000006">
    <property type="protein sequence ID" value="TPG13841.1"/>
    <property type="molecule type" value="Genomic_DNA"/>
</dbReference>
<protein>
    <submittedName>
        <fullName evidence="6">Glycosyltransferase family 2 protein</fullName>
    </submittedName>
</protein>
<feature type="domain" description="Glycosyltransferase 2-like" evidence="5">
    <location>
        <begin position="13"/>
        <end position="134"/>
    </location>
</feature>
<dbReference type="GO" id="GO:0016757">
    <property type="term" value="F:glycosyltransferase activity"/>
    <property type="evidence" value="ECO:0007669"/>
    <property type="project" value="UniProtKB-KW"/>
</dbReference>
<evidence type="ECO:0000256" key="1">
    <source>
        <dbReference type="ARBA" id="ARBA00004776"/>
    </source>
</evidence>
<proteinExistence type="inferred from homology"/>
<dbReference type="InterPro" id="IPR029044">
    <property type="entry name" value="Nucleotide-diphossugar_trans"/>
</dbReference>
<keyword evidence="4 6" id="KW-0808">Transferase</keyword>
<dbReference type="PANTHER" id="PTHR43179:SF12">
    <property type="entry name" value="GALACTOFURANOSYLTRANSFERASE GLFT2"/>
    <property type="match status" value="1"/>
</dbReference>
<organism evidence="6 7">
    <name type="scientific">Pedococcus bigeumensis</name>
    <dbReference type="NCBI Taxonomy" id="433644"/>
    <lineage>
        <taxon>Bacteria</taxon>
        <taxon>Bacillati</taxon>
        <taxon>Actinomycetota</taxon>
        <taxon>Actinomycetes</taxon>
        <taxon>Micrococcales</taxon>
        <taxon>Intrasporangiaceae</taxon>
        <taxon>Pedococcus</taxon>
    </lineage>
</organism>